<dbReference type="AlphaFoldDB" id="A0A2W5Z874"/>
<dbReference type="InterPro" id="IPR006268">
    <property type="entry name" value="DAHP_syn_2"/>
</dbReference>
<dbReference type="RefSeq" id="WP_337308415.1">
    <property type="nucleotide sequence ID" value="NZ_JAEKNS010000005.1"/>
</dbReference>
<keyword evidence="1 3" id="KW-0808">Transferase</keyword>
<dbReference type="InterPro" id="IPR036263">
    <property type="entry name" value="Chorismate_II_sf"/>
</dbReference>
<dbReference type="InterPro" id="IPR036979">
    <property type="entry name" value="CM_dom_sf"/>
</dbReference>
<feature type="domain" description="Chorismate mutase" evidence="2">
    <location>
        <begin position="269"/>
        <end position="370"/>
    </location>
</feature>
<evidence type="ECO:0000313" key="3">
    <source>
        <dbReference type="EMBL" id="MBJ7593284.1"/>
    </source>
</evidence>
<dbReference type="Gene3D" id="3.20.20.70">
    <property type="entry name" value="Aldolase class I"/>
    <property type="match status" value="1"/>
</dbReference>
<evidence type="ECO:0000313" key="6">
    <source>
        <dbReference type="Proteomes" id="UP000606991"/>
    </source>
</evidence>
<comment type="caution">
    <text evidence="4">The sequence shown here is derived from an EMBL/GenBank/DDBJ whole genome shotgun (WGS) entry which is preliminary data.</text>
</comment>
<proteinExistence type="predicted"/>
<gene>
    <name evidence="4" type="primary">aroF</name>
    <name evidence="4" type="ORF">DLM65_05640</name>
    <name evidence="3" type="ORF">JF886_00240</name>
</gene>
<dbReference type="GO" id="GO:0016832">
    <property type="term" value="F:aldehyde-lyase activity"/>
    <property type="evidence" value="ECO:0007669"/>
    <property type="project" value="InterPro"/>
</dbReference>
<dbReference type="SUPFAM" id="SSF48600">
    <property type="entry name" value="Chorismate mutase II"/>
    <property type="match status" value="1"/>
</dbReference>
<name>A0A2W5Z874_9BACT</name>
<dbReference type="EC" id="2.5.1.54" evidence="3"/>
<dbReference type="InterPro" id="IPR006218">
    <property type="entry name" value="DAHP1/KDSA"/>
</dbReference>
<dbReference type="Pfam" id="PF01817">
    <property type="entry name" value="CM_2"/>
    <property type="match status" value="1"/>
</dbReference>
<dbReference type="SMART" id="SM00830">
    <property type="entry name" value="CM_2"/>
    <property type="match status" value="1"/>
</dbReference>
<dbReference type="InterPro" id="IPR002701">
    <property type="entry name" value="CM_II_prokaryot"/>
</dbReference>
<dbReference type="PANTHER" id="PTHR43018">
    <property type="entry name" value="PHOSPHO-2-DEHYDRO-3-DEOXYHEPTONATE ALDOLASE"/>
    <property type="match status" value="1"/>
</dbReference>
<organism evidence="4 5">
    <name type="scientific">Candidatus Aeolococcus gillhamiae</name>
    <dbReference type="NCBI Taxonomy" id="3127015"/>
    <lineage>
        <taxon>Bacteria</taxon>
        <taxon>Bacillati</taxon>
        <taxon>Candidatus Dormiibacterota</taxon>
        <taxon>Candidatus Dormibacteria</taxon>
        <taxon>Candidatus Aeolococcales</taxon>
        <taxon>Candidatus Aeolococcaceae</taxon>
        <taxon>Candidatus Aeolococcus</taxon>
    </lineage>
</organism>
<dbReference type="SUPFAM" id="SSF51569">
    <property type="entry name" value="Aldolase"/>
    <property type="match status" value="1"/>
</dbReference>
<reference evidence="3 6" key="3">
    <citation type="submission" date="2020-10" db="EMBL/GenBank/DDBJ databases">
        <title>Ca. Dormibacterota MAGs.</title>
        <authorList>
            <person name="Montgomery K."/>
        </authorList>
    </citation>
    <scope>NUCLEOTIDE SEQUENCE [LARGE SCALE GENOMIC DNA]</scope>
    <source>
        <strain evidence="3">SC8812_S17_18</strain>
    </source>
</reference>
<evidence type="ECO:0000313" key="5">
    <source>
        <dbReference type="Proteomes" id="UP000248724"/>
    </source>
</evidence>
<accession>A0A2W5Z874</accession>
<reference evidence="4" key="2">
    <citation type="submission" date="2018-05" db="EMBL/GenBank/DDBJ databases">
        <authorList>
            <person name="Ferrari B."/>
        </authorList>
    </citation>
    <scope>NUCLEOTIDE SEQUENCE</scope>
    <source>
        <strain evidence="4">RRmetagenome_bin12</strain>
    </source>
</reference>
<sequence length="370" mass="38224">MVIDSLLPSASRSVRAHRVAIGGVLIGGPTVPVISGPCAVEPGYVDHARAAADAGASVLRGCVHKPRTAPEAFQGMGAAGLSLLDEARRVTGLPVIAEPLDVEHVAQLAPHVDALMIGARSMHNTPLLRAAGRSGLPVVVKRGMSATIEEWLAAARYVTNEGNEAVVLCERGIRTFETATRNTLDLSSIPVLRDRTELPVIVDPSHAAGRASLVPALAIAAVAAGADGLLIESHPDAEHALCDSAQSITSATLAQIVQATELLVASARPSPASTIVQCRDAIDGVDSALARLLDRRARLVARVESIKTDAGLPIRDHRREAEIADRVARLAPQLGRDGAAAVMSAVIGACLGAALDGAPPIERLPEEGAA</sequence>
<dbReference type="Gene3D" id="1.20.59.10">
    <property type="entry name" value="Chorismate mutase"/>
    <property type="match status" value="1"/>
</dbReference>
<dbReference type="GO" id="GO:0003849">
    <property type="term" value="F:3-deoxy-7-phosphoheptulonate synthase activity"/>
    <property type="evidence" value="ECO:0007669"/>
    <property type="project" value="UniProtKB-EC"/>
</dbReference>
<dbReference type="InterPro" id="IPR013785">
    <property type="entry name" value="Aldolase_TIM"/>
</dbReference>
<protein>
    <submittedName>
        <fullName evidence="4">3-deoxy-7-phosphoheptulonate synthase</fullName>
        <ecNumber evidence="3">2.5.1.54</ecNumber>
    </submittedName>
</protein>
<dbReference type="GO" id="GO:0009073">
    <property type="term" value="P:aromatic amino acid family biosynthetic process"/>
    <property type="evidence" value="ECO:0007669"/>
    <property type="project" value="InterPro"/>
</dbReference>
<evidence type="ECO:0000259" key="2">
    <source>
        <dbReference type="PROSITE" id="PS51168"/>
    </source>
</evidence>
<dbReference type="EMBL" id="JAEKNS010000005">
    <property type="protein sequence ID" value="MBJ7593284.1"/>
    <property type="molecule type" value="Genomic_DNA"/>
</dbReference>
<accession>A0A934N4J3</accession>
<dbReference type="InterPro" id="IPR052899">
    <property type="entry name" value="Class-I_DAHP_synthase"/>
</dbReference>
<evidence type="ECO:0000256" key="1">
    <source>
        <dbReference type="ARBA" id="ARBA00022679"/>
    </source>
</evidence>
<dbReference type="Proteomes" id="UP000248724">
    <property type="component" value="Unassembled WGS sequence"/>
</dbReference>
<reference evidence="4 5" key="1">
    <citation type="journal article" date="2017" name="Nature">
        <title>Atmospheric trace gases support primary production in Antarctic desert surface soil.</title>
        <authorList>
            <person name="Ji M."/>
            <person name="Greening C."/>
            <person name="Vanwonterghem I."/>
            <person name="Carere C.R."/>
            <person name="Bay S.K."/>
            <person name="Steen J.A."/>
            <person name="Montgomery K."/>
            <person name="Lines T."/>
            <person name="Beardall J."/>
            <person name="van Dorst J."/>
            <person name="Snape I."/>
            <person name="Stott M.B."/>
            <person name="Hugenholtz P."/>
            <person name="Ferrari B.C."/>
        </authorList>
    </citation>
    <scope>NUCLEOTIDE SEQUENCE [LARGE SCALE GENOMIC DNA]</scope>
    <source>
        <strain evidence="4">RRmetagenome_bin12</strain>
    </source>
</reference>
<dbReference type="NCBIfam" id="TIGR01361">
    <property type="entry name" value="DAHP_synth_Bsub"/>
    <property type="match status" value="1"/>
</dbReference>
<dbReference type="Proteomes" id="UP000606991">
    <property type="component" value="Unassembled WGS sequence"/>
</dbReference>
<dbReference type="Pfam" id="PF00793">
    <property type="entry name" value="DAHP_synth_1"/>
    <property type="match status" value="1"/>
</dbReference>
<dbReference type="GO" id="GO:0046417">
    <property type="term" value="P:chorismate metabolic process"/>
    <property type="evidence" value="ECO:0007669"/>
    <property type="project" value="InterPro"/>
</dbReference>
<dbReference type="PANTHER" id="PTHR43018:SF1">
    <property type="entry name" value="PROTEIN AROA(G)"/>
    <property type="match status" value="1"/>
</dbReference>
<dbReference type="EMBL" id="QHBU01000107">
    <property type="protein sequence ID" value="PZR81542.1"/>
    <property type="molecule type" value="Genomic_DNA"/>
</dbReference>
<evidence type="ECO:0000313" key="4">
    <source>
        <dbReference type="EMBL" id="PZR81542.1"/>
    </source>
</evidence>
<dbReference type="PROSITE" id="PS51168">
    <property type="entry name" value="CHORISMATE_MUT_2"/>
    <property type="match status" value="1"/>
</dbReference>
<dbReference type="GO" id="GO:0004106">
    <property type="term" value="F:chorismate mutase activity"/>
    <property type="evidence" value="ECO:0007669"/>
    <property type="project" value="InterPro"/>
</dbReference>
<dbReference type="NCBIfam" id="NF006421">
    <property type="entry name" value="PRK08673.1"/>
    <property type="match status" value="1"/>
</dbReference>